<reference evidence="1 2" key="1">
    <citation type="submission" date="2023-08" db="EMBL/GenBank/DDBJ databases">
        <title>Black Yeasts Isolated from many extreme environments.</title>
        <authorList>
            <person name="Coleine C."/>
            <person name="Stajich J.E."/>
            <person name="Selbmann L."/>
        </authorList>
    </citation>
    <scope>NUCLEOTIDE SEQUENCE [LARGE SCALE GENOMIC DNA]</scope>
    <source>
        <strain evidence="1 2">CCFEE 5792</strain>
    </source>
</reference>
<accession>A0AAV9NDZ2</accession>
<gene>
    <name evidence="1" type="ORF">LTR84_001594</name>
</gene>
<dbReference type="Proteomes" id="UP001358417">
    <property type="component" value="Unassembled WGS sequence"/>
</dbReference>
<dbReference type="AlphaFoldDB" id="A0AAV9NDZ2"/>
<dbReference type="EMBL" id="JAVRRD010000010">
    <property type="protein sequence ID" value="KAK5054702.1"/>
    <property type="molecule type" value="Genomic_DNA"/>
</dbReference>
<evidence type="ECO:0000313" key="1">
    <source>
        <dbReference type="EMBL" id="KAK5054702.1"/>
    </source>
</evidence>
<comment type="caution">
    <text evidence="1">The sequence shown here is derived from an EMBL/GenBank/DDBJ whole genome shotgun (WGS) entry which is preliminary data.</text>
</comment>
<proteinExistence type="predicted"/>
<dbReference type="RefSeq" id="XP_064707475.1">
    <property type="nucleotide sequence ID" value="XM_064845217.1"/>
</dbReference>
<protein>
    <submittedName>
        <fullName evidence="1">Uncharacterized protein</fullName>
    </submittedName>
</protein>
<sequence length="80" mass="8445">MYKQLIRLILSTGLSSNQGPVDDDFFNEPSTMRVRLTAANAKEEPPVADASVTATAGTTTYQTIARGMPGAKVHYAAASA</sequence>
<name>A0AAV9NDZ2_9EURO</name>
<evidence type="ECO:0000313" key="2">
    <source>
        <dbReference type="Proteomes" id="UP001358417"/>
    </source>
</evidence>
<organism evidence="1 2">
    <name type="scientific">Exophiala bonariae</name>
    <dbReference type="NCBI Taxonomy" id="1690606"/>
    <lineage>
        <taxon>Eukaryota</taxon>
        <taxon>Fungi</taxon>
        <taxon>Dikarya</taxon>
        <taxon>Ascomycota</taxon>
        <taxon>Pezizomycotina</taxon>
        <taxon>Eurotiomycetes</taxon>
        <taxon>Chaetothyriomycetidae</taxon>
        <taxon>Chaetothyriales</taxon>
        <taxon>Herpotrichiellaceae</taxon>
        <taxon>Exophiala</taxon>
    </lineage>
</organism>
<keyword evidence="2" id="KW-1185">Reference proteome</keyword>
<dbReference type="GeneID" id="89969814"/>